<protein>
    <submittedName>
        <fullName evidence="1">Uncharacterized protein</fullName>
    </submittedName>
</protein>
<sequence length="133" mass="15149">MAFDGHMCPESAPCLTCRRTATRALGWCSRATRVRAADGWGKGCRAWRWEREWAVEWWNGECEWWDGKWNGIGWRMRSEATLADPADRILRSVGSTYFLDPGCRCEVLQKAQLWPSPQGDNGAVGWPELAAKM</sequence>
<dbReference type="AlphaFoldDB" id="A0A9P6DEX9"/>
<dbReference type="Proteomes" id="UP000807025">
    <property type="component" value="Unassembled WGS sequence"/>
</dbReference>
<reference evidence="1" key="1">
    <citation type="submission" date="2020-11" db="EMBL/GenBank/DDBJ databases">
        <authorList>
            <consortium name="DOE Joint Genome Institute"/>
            <person name="Ahrendt S."/>
            <person name="Riley R."/>
            <person name="Andreopoulos W."/>
            <person name="Labutti K."/>
            <person name="Pangilinan J."/>
            <person name="Ruiz-Duenas F.J."/>
            <person name="Barrasa J.M."/>
            <person name="Sanchez-Garcia M."/>
            <person name="Camarero S."/>
            <person name="Miyauchi S."/>
            <person name="Serrano A."/>
            <person name="Linde D."/>
            <person name="Babiker R."/>
            <person name="Drula E."/>
            <person name="Ayuso-Fernandez I."/>
            <person name="Pacheco R."/>
            <person name="Padilla G."/>
            <person name="Ferreira P."/>
            <person name="Barriuso J."/>
            <person name="Kellner H."/>
            <person name="Castanera R."/>
            <person name="Alfaro M."/>
            <person name="Ramirez L."/>
            <person name="Pisabarro A.G."/>
            <person name="Kuo A."/>
            <person name="Tritt A."/>
            <person name="Lipzen A."/>
            <person name="He G."/>
            <person name="Yan M."/>
            <person name="Ng V."/>
            <person name="Cullen D."/>
            <person name="Martin F."/>
            <person name="Rosso M.-N."/>
            <person name="Henrissat B."/>
            <person name="Hibbett D."/>
            <person name="Martinez A.T."/>
            <person name="Grigoriev I.V."/>
        </authorList>
    </citation>
    <scope>NUCLEOTIDE SEQUENCE</scope>
    <source>
        <strain evidence="1">ATCC 90797</strain>
    </source>
</reference>
<organism evidence="1 2">
    <name type="scientific">Pleurotus eryngii</name>
    <name type="common">Boletus of the steppes</name>
    <dbReference type="NCBI Taxonomy" id="5323"/>
    <lineage>
        <taxon>Eukaryota</taxon>
        <taxon>Fungi</taxon>
        <taxon>Dikarya</taxon>
        <taxon>Basidiomycota</taxon>
        <taxon>Agaricomycotina</taxon>
        <taxon>Agaricomycetes</taxon>
        <taxon>Agaricomycetidae</taxon>
        <taxon>Agaricales</taxon>
        <taxon>Pleurotineae</taxon>
        <taxon>Pleurotaceae</taxon>
        <taxon>Pleurotus</taxon>
    </lineage>
</organism>
<gene>
    <name evidence="1" type="ORF">BDN71DRAFT_1431677</name>
</gene>
<evidence type="ECO:0000313" key="2">
    <source>
        <dbReference type="Proteomes" id="UP000807025"/>
    </source>
</evidence>
<name>A0A9P6DEX9_PLEER</name>
<evidence type="ECO:0000313" key="1">
    <source>
        <dbReference type="EMBL" id="KAF9494604.1"/>
    </source>
</evidence>
<proteinExistence type="predicted"/>
<accession>A0A9P6DEX9</accession>
<dbReference type="EMBL" id="MU154571">
    <property type="protein sequence ID" value="KAF9494604.1"/>
    <property type="molecule type" value="Genomic_DNA"/>
</dbReference>
<comment type="caution">
    <text evidence="1">The sequence shown here is derived from an EMBL/GenBank/DDBJ whole genome shotgun (WGS) entry which is preliminary data.</text>
</comment>
<keyword evidence="2" id="KW-1185">Reference proteome</keyword>